<dbReference type="PANTHER" id="PTHR24214:SF38">
    <property type="entry name" value="PDZ AND LIM DOMAIN PROTEIN ZASP-RELATED"/>
    <property type="match status" value="1"/>
</dbReference>
<keyword evidence="9" id="KW-1185">Reference proteome</keyword>
<dbReference type="OMA" id="MVHFEER"/>
<dbReference type="EMBL" id="LCTV02000012">
    <property type="protein sequence ID" value="PRQ71530.1"/>
    <property type="molecule type" value="Genomic_DNA"/>
</dbReference>
<dbReference type="GO" id="GO:0030695">
    <property type="term" value="F:GTPase regulator activity"/>
    <property type="evidence" value="ECO:0007669"/>
    <property type="project" value="UniProtKB-ARBA"/>
</dbReference>
<feature type="region of interest" description="Disordered" evidence="5">
    <location>
        <begin position="1"/>
        <end position="119"/>
    </location>
</feature>
<feature type="compositionally biased region" description="Low complexity" evidence="5">
    <location>
        <begin position="221"/>
        <end position="232"/>
    </location>
</feature>
<evidence type="ECO:0000313" key="7">
    <source>
        <dbReference type="EMBL" id="CTR10265.1"/>
    </source>
</evidence>
<feature type="compositionally biased region" description="Acidic residues" evidence="5">
    <location>
        <begin position="508"/>
        <end position="527"/>
    </location>
</feature>
<dbReference type="GO" id="GO:0051371">
    <property type="term" value="F:muscle alpha-actinin binding"/>
    <property type="evidence" value="ECO:0007669"/>
    <property type="project" value="TreeGrafter"/>
</dbReference>
<reference evidence="7 9" key="1">
    <citation type="submission" date="2015-07" db="EMBL/GenBank/DDBJ databases">
        <authorList>
            <person name="Cajimat M.N.B."/>
            <person name="Milazzo M.L."/>
            <person name="Fulhorst C.F."/>
        </authorList>
    </citation>
    <scope>NUCLEOTIDE SEQUENCE [LARGE SCALE GENOMIC DNA]</scope>
    <source>
        <strain evidence="7">Single colony</strain>
    </source>
</reference>
<dbReference type="CDD" id="cd08368">
    <property type="entry name" value="LIM"/>
    <property type="match status" value="3"/>
</dbReference>
<gene>
    <name evidence="7" type="primary">FGENESH: predicted gene_12.286</name>
    <name evidence="8" type="ORF">AAT19DRAFT_10388</name>
    <name evidence="7" type="ORF">BN2166_0061260</name>
</gene>
<dbReference type="Proteomes" id="UP000199069">
    <property type="component" value="Unassembled WGS sequence"/>
</dbReference>
<evidence type="ECO:0000256" key="2">
    <source>
        <dbReference type="ARBA" id="ARBA00022833"/>
    </source>
</evidence>
<dbReference type="InterPro" id="IPR050604">
    <property type="entry name" value="PDZ-LIM_domain"/>
</dbReference>
<dbReference type="STRING" id="5286.A0A0K3CP62"/>
<feature type="region of interest" description="Disordered" evidence="5">
    <location>
        <begin position="211"/>
        <end position="277"/>
    </location>
</feature>
<dbReference type="OrthoDB" id="15567at2759"/>
<protein>
    <recommendedName>
        <fullName evidence="6">LIM zinc-binding domain-containing protein</fullName>
    </recommendedName>
</protein>
<evidence type="ECO:0000256" key="4">
    <source>
        <dbReference type="PROSITE-ProRule" id="PRU00125"/>
    </source>
</evidence>
<keyword evidence="2 4" id="KW-0862">Zinc</keyword>
<feature type="compositionally biased region" description="Polar residues" evidence="5">
    <location>
        <begin position="328"/>
        <end position="340"/>
    </location>
</feature>
<feature type="region of interest" description="Disordered" evidence="5">
    <location>
        <begin position="296"/>
        <end position="342"/>
    </location>
</feature>
<dbReference type="AlphaFoldDB" id="A0A0K3CP62"/>
<evidence type="ECO:0000256" key="1">
    <source>
        <dbReference type="ARBA" id="ARBA00022723"/>
    </source>
</evidence>
<feature type="domain" description="LIM zinc-binding" evidence="6">
    <location>
        <begin position="464"/>
        <end position="551"/>
    </location>
</feature>
<proteinExistence type="predicted"/>
<dbReference type="EMBL" id="CWKI01000012">
    <property type="protein sequence ID" value="CTR10265.1"/>
    <property type="molecule type" value="Genomic_DNA"/>
</dbReference>
<feature type="compositionally biased region" description="Low complexity" evidence="5">
    <location>
        <begin position="253"/>
        <end position="277"/>
    </location>
</feature>
<dbReference type="GO" id="GO:0001725">
    <property type="term" value="C:stress fiber"/>
    <property type="evidence" value="ECO:0007669"/>
    <property type="project" value="TreeGrafter"/>
</dbReference>
<evidence type="ECO:0000313" key="9">
    <source>
        <dbReference type="Proteomes" id="UP000199069"/>
    </source>
</evidence>
<feature type="region of interest" description="Disordered" evidence="5">
    <location>
        <begin position="508"/>
        <end position="532"/>
    </location>
</feature>
<dbReference type="PROSITE" id="PS00478">
    <property type="entry name" value="LIM_DOMAIN_1"/>
    <property type="match status" value="1"/>
</dbReference>
<keyword evidence="1 4" id="KW-0479">Metal-binding</keyword>
<dbReference type="Gene3D" id="2.10.110.10">
    <property type="entry name" value="Cysteine Rich Protein"/>
    <property type="match status" value="3"/>
</dbReference>
<feature type="compositionally biased region" description="Low complexity" evidence="5">
    <location>
        <begin position="304"/>
        <end position="316"/>
    </location>
</feature>
<evidence type="ECO:0000313" key="8">
    <source>
        <dbReference type="EMBL" id="PRQ71530.1"/>
    </source>
</evidence>
<evidence type="ECO:0000256" key="5">
    <source>
        <dbReference type="SAM" id="MobiDB-lite"/>
    </source>
</evidence>
<name>A0A0K3CP62_RHOTO</name>
<dbReference type="SUPFAM" id="SSF57716">
    <property type="entry name" value="Glucocorticoid receptor-like (DNA-binding domain)"/>
    <property type="match status" value="2"/>
</dbReference>
<evidence type="ECO:0000256" key="3">
    <source>
        <dbReference type="ARBA" id="ARBA00023038"/>
    </source>
</evidence>
<feature type="region of interest" description="Disordered" evidence="5">
    <location>
        <begin position="355"/>
        <end position="447"/>
    </location>
</feature>
<organism evidence="7 9">
    <name type="scientific">Rhodotorula toruloides</name>
    <name type="common">Yeast</name>
    <name type="synonym">Rhodosporidium toruloides</name>
    <dbReference type="NCBI Taxonomy" id="5286"/>
    <lineage>
        <taxon>Eukaryota</taxon>
        <taxon>Fungi</taxon>
        <taxon>Dikarya</taxon>
        <taxon>Basidiomycota</taxon>
        <taxon>Pucciniomycotina</taxon>
        <taxon>Microbotryomycetes</taxon>
        <taxon>Sporidiobolales</taxon>
        <taxon>Sporidiobolaceae</taxon>
        <taxon>Rhodotorula</taxon>
    </lineage>
</organism>
<dbReference type="GO" id="GO:0046872">
    <property type="term" value="F:metal ion binding"/>
    <property type="evidence" value="ECO:0007669"/>
    <property type="project" value="UniProtKB-KW"/>
</dbReference>
<dbReference type="GO" id="GO:0003779">
    <property type="term" value="F:actin binding"/>
    <property type="evidence" value="ECO:0007669"/>
    <property type="project" value="TreeGrafter"/>
</dbReference>
<feature type="domain" description="LIM zinc-binding" evidence="6">
    <location>
        <begin position="641"/>
        <end position="717"/>
    </location>
</feature>
<dbReference type="PROSITE" id="PS50023">
    <property type="entry name" value="LIM_DOMAIN_2"/>
    <property type="match status" value="2"/>
</dbReference>
<dbReference type="Proteomes" id="UP000239560">
    <property type="component" value="Unassembled WGS sequence"/>
</dbReference>
<dbReference type="GO" id="GO:0030036">
    <property type="term" value="P:actin cytoskeleton organization"/>
    <property type="evidence" value="ECO:0007669"/>
    <property type="project" value="TreeGrafter"/>
</dbReference>
<dbReference type="InterPro" id="IPR001781">
    <property type="entry name" value="Znf_LIM"/>
</dbReference>
<reference evidence="8 10" key="2">
    <citation type="journal article" date="2018" name="Elife">
        <title>Functional genomics of lipid metabolism in the oleaginous yeast Rhodosporidium toruloides.</title>
        <authorList>
            <person name="Coradetti S.T."/>
            <person name="Pinel D."/>
            <person name="Geiselman G."/>
            <person name="Ito M."/>
            <person name="Mondo S."/>
            <person name="Reilly M.C."/>
            <person name="Cheng Y.F."/>
            <person name="Bauer S."/>
            <person name="Grigoriev I."/>
            <person name="Gladden J.M."/>
            <person name="Simmons B.A."/>
            <person name="Brem R."/>
            <person name="Arkin A.P."/>
            <person name="Skerker J.M."/>
        </authorList>
    </citation>
    <scope>NUCLEOTIDE SEQUENCE [LARGE SCALE GENOMIC DNA]</scope>
    <source>
        <strain evidence="8 10">NBRC 0880</strain>
    </source>
</reference>
<accession>A0A0K3CP62</accession>
<sequence>MQPHGSYGGASPQGYGSAGVWTSVPGEGGGAHLSSDTPSGYTGTEAYHGGTGYRTAPSETPAMPVSQFGAHPGSHPAPSTAFALPQLPTPSTNSTTHMPRRASTLPMTGRPEPATVHPTGADSTAAAFLAFHRQLVAYYWHYAQQGYVAPLTAPQGTDEHQRQVAARTEAVEWARQCGIPVVEPSVPQVGMTSGSLSRTPGLQTELRIQGTASRPLPPAPSVSASSPHQSSAPAPPPARSTVDVSSQPAPITSAAPHASLPRSASLPPSTTPLSPAPSSQAVLDFAVRDITTSTTARAVHEARSSASSVPLPSSSATKRPLPLPPLPSATTNSPKQPHTTDVTERLAELSLHAGPGAAEETSTAPAVPSFSFDGPDEHEERSPPPAKPPIPSFSFEADDDEANSSPAIPSFSFADEDGPAKPAQRFDTQPRPPPLHPRYDPSHPSHALYHPTSGGHAIPEAGTIVCTACHQPIFGRVLVALGRQWHPDCFRCAEEGCGARLEVMEFEGTPEDWEDDAASSAGEDDEGKGERERSLEGKAWCMVHFEERFALECHHCRTPIASADYIPVSDPSLPPRSDCRHPSTRYYHPLHFFCAGCGDPFIDPVAYESRSATSPPVEARPYVPREGHPYCDNCDLRMWRPTCPGCKKGLREEDGFLEVEGAGRWHEGCFKCSRCAKPLTGVYLLQRSPASGDTETDDDSIQELPHCAECYDIRAKEEAEAAVQR</sequence>
<keyword evidence="3 4" id="KW-0440">LIM domain</keyword>
<evidence type="ECO:0000313" key="10">
    <source>
        <dbReference type="Proteomes" id="UP000239560"/>
    </source>
</evidence>
<dbReference type="Pfam" id="PF00412">
    <property type="entry name" value="LIM"/>
    <property type="match status" value="2"/>
</dbReference>
<dbReference type="GO" id="GO:0031941">
    <property type="term" value="C:filamentous actin"/>
    <property type="evidence" value="ECO:0007669"/>
    <property type="project" value="TreeGrafter"/>
</dbReference>
<dbReference type="PANTHER" id="PTHR24214">
    <property type="entry name" value="PDZ AND LIM DOMAIN PROTEIN ZASP"/>
    <property type="match status" value="1"/>
</dbReference>
<dbReference type="SMART" id="SM00132">
    <property type="entry name" value="LIM"/>
    <property type="match status" value="3"/>
</dbReference>
<evidence type="ECO:0000259" key="6">
    <source>
        <dbReference type="PROSITE" id="PS50023"/>
    </source>
</evidence>